<evidence type="ECO:0000256" key="2">
    <source>
        <dbReference type="ARBA" id="ARBA00022723"/>
    </source>
</evidence>
<dbReference type="EC" id="3.5.1.-" evidence="6"/>
<dbReference type="RefSeq" id="WP_119866469.1">
    <property type="nucleotide sequence ID" value="NZ_CP016786.1"/>
</dbReference>
<evidence type="ECO:0000313" key="8">
    <source>
        <dbReference type="Proteomes" id="UP000264883"/>
    </source>
</evidence>
<dbReference type="CDD" id="cd10803">
    <property type="entry name" value="YdjC_EF3048_like"/>
    <property type="match status" value="1"/>
</dbReference>
<evidence type="ECO:0000256" key="4">
    <source>
        <dbReference type="ARBA" id="ARBA00022842"/>
    </source>
</evidence>
<feature type="binding site" evidence="6">
    <location>
        <position position="59"/>
    </location>
    <ligand>
        <name>Mg(2+)</name>
        <dbReference type="ChEBI" id="CHEBI:18420"/>
    </ligand>
</feature>
<dbReference type="PANTHER" id="PTHR31609:SF1">
    <property type="entry name" value="CARBOHYDRATE DEACETYLASE"/>
    <property type="match status" value="1"/>
</dbReference>
<comment type="similarity">
    <text evidence="6">Belongs to the YdjC deacetylase family.</text>
</comment>
<organism evidence="7 8">
    <name type="scientific">Clostridium isatidis</name>
    <dbReference type="NCBI Taxonomy" id="182773"/>
    <lineage>
        <taxon>Bacteria</taxon>
        <taxon>Bacillati</taxon>
        <taxon>Bacillota</taxon>
        <taxon>Clostridia</taxon>
        <taxon>Eubacteriales</taxon>
        <taxon>Clostridiaceae</taxon>
        <taxon>Clostridium</taxon>
    </lineage>
</organism>
<protein>
    <recommendedName>
        <fullName evidence="6">Carbohydrate deacetylase</fullName>
        <ecNumber evidence="6">3.5.1.-</ecNumber>
    </recommendedName>
</protein>
<dbReference type="Proteomes" id="UP000264883">
    <property type="component" value="Chromosome"/>
</dbReference>
<dbReference type="GO" id="GO:0000272">
    <property type="term" value="P:polysaccharide catabolic process"/>
    <property type="evidence" value="ECO:0007669"/>
    <property type="project" value="InterPro"/>
</dbReference>
<dbReference type="PANTHER" id="PTHR31609">
    <property type="entry name" value="YDJC DEACETYLASE FAMILY MEMBER"/>
    <property type="match status" value="1"/>
</dbReference>
<dbReference type="EMBL" id="CP016786">
    <property type="protein sequence ID" value="ASW44345.1"/>
    <property type="molecule type" value="Genomic_DNA"/>
</dbReference>
<evidence type="ECO:0000256" key="6">
    <source>
        <dbReference type="HAMAP-Rule" id="MF_01246"/>
    </source>
</evidence>
<dbReference type="OrthoDB" id="9774177at2"/>
<dbReference type="HAMAP" id="MF_01246">
    <property type="entry name" value="COD"/>
    <property type="match status" value="1"/>
</dbReference>
<accession>A0A343JFN7</accession>
<dbReference type="InterPro" id="IPR011330">
    <property type="entry name" value="Glyco_hydro/deAcase_b/a-brl"/>
</dbReference>
<dbReference type="GO" id="GO:0046872">
    <property type="term" value="F:metal ion binding"/>
    <property type="evidence" value="ECO:0007669"/>
    <property type="project" value="UniProtKB-KW"/>
</dbReference>
<keyword evidence="4 6" id="KW-0460">Magnesium</keyword>
<dbReference type="Pfam" id="PF04794">
    <property type="entry name" value="YdjC"/>
    <property type="match status" value="1"/>
</dbReference>
<keyword evidence="2 6" id="KW-0479">Metal-binding</keyword>
<dbReference type="SUPFAM" id="SSF88713">
    <property type="entry name" value="Glycoside hydrolase/deacetylase"/>
    <property type="match status" value="1"/>
</dbReference>
<evidence type="ECO:0000256" key="1">
    <source>
        <dbReference type="ARBA" id="ARBA00001946"/>
    </source>
</evidence>
<dbReference type="GO" id="GO:0019213">
    <property type="term" value="F:deacetylase activity"/>
    <property type="evidence" value="ECO:0007669"/>
    <property type="project" value="TreeGrafter"/>
</dbReference>
<evidence type="ECO:0000313" key="7">
    <source>
        <dbReference type="EMBL" id="ASW44345.1"/>
    </source>
</evidence>
<evidence type="ECO:0000256" key="5">
    <source>
        <dbReference type="ARBA" id="ARBA00023277"/>
    </source>
</evidence>
<dbReference type="Gene3D" id="3.20.20.370">
    <property type="entry name" value="Glycoside hydrolase/deacetylase"/>
    <property type="match status" value="1"/>
</dbReference>
<comment type="function">
    <text evidence="6">Probably catalyzes the deacetylation of acetylated carbohydrates an important step in the degradation of oligosaccharides.</text>
</comment>
<dbReference type="GO" id="GO:0016811">
    <property type="term" value="F:hydrolase activity, acting on carbon-nitrogen (but not peptide) bonds, in linear amides"/>
    <property type="evidence" value="ECO:0007669"/>
    <property type="project" value="UniProtKB-UniRule"/>
</dbReference>
<sequence length="241" mass="27642">MKLIVNADDFGFSKAVNYGIIEAYKTGVVRSTTIMAGMPAFDHAVELLKENQGLGCGVHLTLSAYKPVLKTHKTIVDEEGNFYRKLLTEQDLNKIDLNEVFEEFCAQIEKVKSRGINITHLDSHHHVHTFEILKPVIEKILKKYNLPIRGGLGYELDYNKVVAFEGAFYDEAISVKSFEKIIEKNYELVEVMSHPAYVDLFLLKNSSYNLKRLEELEVLTSQELKNLLKENNIELINYRDI</sequence>
<evidence type="ECO:0000256" key="3">
    <source>
        <dbReference type="ARBA" id="ARBA00022801"/>
    </source>
</evidence>
<name>A0A343JFN7_9CLOT</name>
<reference evidence="7 8" key="1">
    <citation type="submission" date="2016-08" db="EMBL/GenBank/DDBJ databases">
        <title>Complete Genome Sequence Of The Indigo Reducing Clostridium isatidis DSM15098.</title>
        <authorList>
            <person name="Little G.T."/>
            <person name="Minton N.P."/>
        </authorList>
    </citation>
    <scope>NUCLEOTIDE SEQUENCE [LARGE SCALE GENOMIC DNA]</scope>
    <source>
        <strain evidence="7 8">DSM 15098</strain>
    </source>
</reference>
<dbReference type="AlphaFoldDB" id="A0A343JFN7"/>
<feature type="binding site" evidence="6">
    <location>
        <position position="124"/>
    </location>
    <ligand>
        <name>Mg(2+)</name>
        <dbReference type="ChEBI" id="CHEBI:18420"/>
    </ligand>
</feature>
<proteinExistence type="inferred from homology"/>
<dbReference type="InterPro" id="IPR022948">
    <property type="entry name" value="COD_ChbG_bac"/>
</dbReference>
<gene>
    <name evidence="7" type="ORF">BEN51_13165</name>
</gene>
<dbReference type="NCBIfam" id="NF002559">
    <property type="entry name" value="PRK02134.1"/>
    <property type="match status" value="1"/>
</dbReference>
<dbReference type="KEGG" id="cia:BEN51_13165"/>
<comment type="cofactor">
    <cofactor evidence="1 6">
        <name>Mg(2+)</name>
        <dbReference type="ChEBI" id="CHEBI:18420"/>
    </cofactor>
</comment>
<dbReference type="InterPro" id="IPR006879">
    <property type="entry name" value="YdjC-like"/>
</dbReference>
<keyword evidence="5 6" id="KW-0119">Carbohydrate metabolism</keyword>
<keyword evidence="3 6" id="KW-0378">Hydrolase</keyword>
<keyword evidence="8" id="KW-1185">Reference proteome</keyword>
<comment type="subunit">
    <text evidence="6">Homodimer.</text>
</comment>